<gene>
    <name evidence="2" type="ORF">ACFP1Z_10475</name>
</gene>
<evidence type="ECO:0000256" key="1">
    <source>
        <dbReference type="SAM" id="MobiDB-lite"/>
    </source>
</evidence>
<protein>
    <submittedName>
        <fullName evidence="2">Uncharacterized protein</fullName>
    </submittedName>
</protein>
<dbReference type="EMBL" id="JBHSPB010000005">
    <property type="protein sequence ID" value="MFC5720586.1"/>
    <property type="molecule type" value="Genomic_DNA"/>
</dbReference>
<keyword evidence="3" id="KW-1185">Reference proteome</keyword>
<accession>A0ABW0YYT7</accession>
<reference evidence="3" key="1">
    <citation type="journal article" date="2019" name="Int. J. Syst. Evol. Microbiol.">
        <title>The Global Catalogue of Microorganisms (GCM) 10K type strain sequencing project: providing services to taxonomists for standard genome sequencing and annotation.</title>
        <authorList>
            <consortium name="The Broad Institute Genomics Platform"/>
            <consortium name="The Broad Institute Genome Sequencing Center for Infectious Disease"/>
            <person name="Wu L."/>
            <person name="Ma J."/>
        </authorList>
    </citation>
    <scope>NUCLEOTIDE SEQUENCE [LARGE SCALE GENOMIC DNA]</scope>
    <source>
        <strain evidence="3">CGMCC 4.7304</strain>
    </source>
</reference>
<feature type="region of interest" description="Disordered" evidence="1">
    <location>
        <begin position="1255"/>
        <end position="1292"/>
    </location>
</feature>
<organism evidence="2 3">
    <name type="scientific">Streptomyces gamaensis</name>
    <dbReference type="NCBI Taxonomy" id="1763542"/>
    <lineage>
        <taxon>Bacteria</taxon>
        <taxon>Bacillati</taxon>
        <taxon>Actinomycetota</taxon>
        <taxon>Actinomycetes</taxon>
        <taxon>Kitasatosporales</taxon>
        <taxon>Streptomycetaceae</taxon>
        <taxon>Streptomyces</taxon>
    </lineage>
</organism>
<sequence length="1292" mass="141179">MTADHPKEGQNSAVTPPSAASGPQPLVVPMQIEALTVNERVRYAEVFQRWQANYALTRLNLSPEPPAFSNTDTAFNADPEREGVYLHWQLPQALTHGVDEEGDGVPVFPLVPNRWLVVRQAVATVAGTRTDTGWIVESDYLDPALGSSTYMDKDGRLTRIGRRIALADGAWSEPGTPGGLFLTAVGPGLPTFAAYQPYNTDVFSVHDRTDDLDPDTAYQLNYLVTGWYSDPAADPLAGDLAERLAALNWKAKGTAPDTARTVCHGTALDVRWQRRGSGMPASDRPDYVTVAVGNNTEHATKAIKEHAARRAGSPPELAALLSAVHSGVLDLLEEPDGQFQAERALHASWFTPEPGGYTWVLEDAEKPDAPERRPRRTRAVRAAYAQALAQLNKDQAAHDAAVQDLIATQRRLYDLWWAANLPKVPDAPGEPAGKYRKDLDERVRTATKAAKDQRDRVELLRRAIPWGDTPEQLAAAIGQYQRDHGLPQDEVVLKRAVLPDHHRPNDPVVVIRGTKDRPVPPDPEHPTDADPYAVRAGAYDDSEEDEDPPLDCRWPDVLVTGVKVAGNPVSATEAQTPEPPNLPSPEGLSGVLPALLRELFHLASSNARTLATATGYSGDVAALAEAMRDPYANAVGTPGEYTTQWRQPWQPLFFEWKVDYFPIEWQGDPDGSQVGRDNWTFDGTSYHWLGTGAHSVPLSLSGRQFLTPTPSETAAAALRQYARTHPGPGAAALRALARQVEDDADWFSQPLVGFTEQLAARAAGPATLNPHSELPDDLRTALTEASGRTLPPNPGALPRPFIGWNDSLYQPLRAGQFAFARLAVIDRFGHALPAIFPDPIALRFAPGNEPGDVIGVGVPARRFAPELPEELTPSWKDPQNPSEGHWTINPPTWYRFTQLTPRLTQPARAGFTLLDARDDLNPLTTASDPDTSPVSAWLVPGYLDRALYAYGPDGAPLGELRTTLPPSGIPQVTWHALPYSQYRTIDELHDNYPILHGFLNALVASDRGPAALRSLLTVIDRTLSTTAPIGDAAPPYTPSVLVGRPLALMRVRFDIDLDGPPYADPSWKNLREAEAPAYPGYRWPVRLGERNELTDGLVGYFHGEHRDTDYRVLHTVLSEAELPDEAREYFDPIGTGASLTLPARPPGSDPDNRNAAFLTLIADPRGTVHATTDVLPAAEVRLPARLVEPPLAELPVSFRLGPLPVSEYVPDPAGVRTGEQPTALVLPRPSDRYGTWTWVQNETTDTWSAATTYASDGEAHHPHPAPTLRTGRLTLRPIHADEQADQTEGDRR</sequence>
<feature type="region of interest" description="Disordered" evidence="1">
    <location>
        <begin position="1"/>
        <end position="25"/>
    </location>
</feature>
<name>A0ABW0YYT7_9ACTN</name>
<dbReference type="RefSeq" id="WP_390315738.1">
    <property type="nucleotide sequence ID" value="NZ_JBHSPB010000005.1"/>
</dbReference>
<feature type="compositionally biased region" description="Basic and acidic residues" evidence="1">
    <location>
        <begin position="513"/>
        <end position="528"/>
    </location>
</feature>
<comment type="caution">
    <text evidence="2">The sequence shown here is derived from an EMBL/GenBank/DDBJ whole genome shotgun (WGS) entry which is preliminary data.</text>
</comment>
<feature type="compositionally biased region" description="Basic and acidic residues" evidence="1">
    <location>
        <begin position="1278"/>
        <end position="1292"/>
    </location>
</feature>
<dbReference type="Proteomes" id="UP001596083">
    <property type="component" value="Unassembled WGS sequence"/>
</dbReference>
<proteinExistence type="predicted"/>
<feature type="region of interest" description="Disordered" evidence="1">
    <location>
        <begin position="503"/>
        <end position="533"/>
    </location>
</feature>
<evidence type="ECO:0000313" key="3">
    <source>
        <dbReference type="Proteomes" id="UP001596083"/>
    </source>
</evidence>
<evidence type="ECO:0000313" key="2">
    <source>
        <dbReference type="EMBL" id="MFC5720586.1"/>
    </source>
</evidence>